<organism evidence="1 2">
    <name type="scientific">Plantactinospora alkalitolerans</name>
    <dbReference type="NCBI Taxonomy" id="2789879"/>
    <lineage>
        <taxon>Bacteria</taxon>
        <taxon>Bacillati</taxon>
        <taxon>Actinomycetota</taxon>
        <taxon>Actinomycetes</taxon>
        <taxon>Micromonosporales</taxon>
        <taxon>Micromonosporaceae</taxon>
        <taxon>Plantactinospora</taxon>
    </lineage>
</organism>
<gene>
    <name evidence="1" type="ORF">I0C86_42165</name>
</gene>
<dbReference type="Proteomes" id="UP000638560">
    <property type="component" value="Unassembled WGS sequence"/>
</dbReference>
<sequence>MQTDWLRFESTIGFALPADYKLLVETYGLGTFGRFLMVYQPRSDYEFTELRTQIRMNADKLEFLAEFEPLPYAPEELVPVAGTDNGNSVYWLRSPLDSPDSWRIVVDQSRGDTWSEFSGGIVDFLVAAFVDGVRFDALAENIGPDPVFTPSGRGEA</sequence>
<dbReference type="Gene3D" id="3.40.1580.10">
    <property type="entry name" value="SMI1/KNR4-like"/>
    <property type="match status" value="1"/>
</dbReference>
<comment type="caution">
    <text evidence="1">The sequence shown here is derived from an EMBL/GenBank/DDBJ whole genome shotgun (WGS) entry which is preliminary data.</text>
</comment>
<dbReference type="SUPFAM" id="SSF160631">
    <property type="entry name" value="SMI1/KNR4-like"/>
    <property type="match status" value="1"/>
</dbReference>
<dbReference type="Pfam" id="PF14568">
    <property type="entry name" value="SUKH_6"/>
    <property type="match status" value="1"/>
</dbReference>
<evidence type="ECO:0000313" key="2">
    <source>
        <dbReference type="Proteomes" id="UP000638560"/>
    </source>
</evidence>
<evidence type="ECO:0000313" key="1">
    <source>
        <dbReference type="EMBL" id="MBF9135461.1"/>
    </source>
</evidence>
<name>A0ABS0HAG4_9ACTN</name>
<reference evidence="1 2" key="1">
    <citation type="submission" date="2020-11" db="EMBL/GenBank/DDBJ databases">
        <title>A novel isolate from a Black sea contaminated sediment with potential to produce alkanes: Plantactinospora alkalitolerans sp. nov.</title>
        <authorList>
            <person name="Carro L."/>
            <person name="Veyisoglu A."/>
            <person name="Guven K."/>
            <person name="Schumann P."/>
            <person name="Klenk H.-P."/>
            <person name="Sahin N."/>
        </authorList>
    </citation>
    <scope>NUCLEOTIDE SEQUENCE [LARGE SCALE GENOMIC DNA]</scope>
    <source>
        <strain evidence="1 2">S1510</strain>
    </source>
</reference>
<proteinExistence type="predicted"/>
<dbReference type="InterPro" id="IPR037883">
    <property type="entry name" value="Knr4/Smi1-like_sf"/>
</dbReference>
<keyword evidence="2" id="KW-1185">Reference proteome</keyword>
<accession>A0ABS0HAG4</accession>
<dbReference type="EMBL" id="JADPUN010000428">
    <property type="protein sequence ID" value="MBF9135461.1"/>
    <property type="molecule type" value="Genomic_DNA"/>
</dbReference>
<protein>
    <submittedName>
        <fullName evidence="1">SMI1/KNR4 family protein</fullName>
    </submittedName>
</protein>